<keyword evidence="4 14" id="KW-0812">Transmembrane</keyword>
<dbReference type="AlphaFoldDB" id="A0A2T7NI85"/>
<feature type="region of interest" description="Disordered" evidence="15">
    <location>
        <begin position="79"/>
        <end position="107"/>
    </location>
</feature>
<dbReference type="InterPro" id="IPR036400">
    <property type="entry name" value="Cyt_B5-like_heme/steroid_sf"/>
</dbReference>
<reference evidence="17 18" key="1">
    <citation type="submission" date="2018-04" db="EMBL/GenBank/DDBJ databases">
        <title>The genome of golden apple snail Pomacea canaliculata provides insight into stress tolerance and invasive adaptation.</title>
        <authorList>
            <person name="Liu C."/>
            <person name="Liu B."/>
            <person name="Ren Y."/>
            <person name="Zhang Y."/>
            <person name="Wang H."/>
            <person name="Li S."/>
            <person name="Jiang F."/>
            <person name="Yin L."/>
            <person name="Zhang G."/>
            <person name="Qian W."/>
            <person name="Fan W."/>
        </authorList>
    </citation>
    <scope>NUCLEOTIDE SEQUENCE [LARGE SCALE GENOMIC DNA]</scope>
    <source>
        <strain evidence="17">SZHN2017</strain>
        <tissue evidence="17">Muscle</tissue>
    </source>
</reference>
<dbReference type="SMART" id="SM01117">
    <property type="entry name" value="Cyt-b5"/>
    <property type="match status" value="1"/>
</dbReference>
<evidence type="ECO:0000256" key="7">
    <source>
        <dbReference type="ARBA" id="ARBA00022848"/>
    </source>
</evidence>
<evidence type="ECO:0000259" key="16">
    <source>
        <dbReference type="PROSITE" id="PS50255"/>
    </source>
</evidence>
<keyword evidence="3 14" id="KW-0349">Heme</keyword>
<feature type="domain" description="Cytochrome b5 heme-binding" evidence="16">
    <location>
        <begin position="5"/>
        <end position="81"/>
    </location>
</feature>
<evidence type="ECO:0000256" key="9">
    <source>
        <dbReference type="ARBA" id="ARBA00023004"/>
    </source>
</evidence>
<dbReference type="FunFam" id="3.10.120.10:FF:000002">
    <property type="entry name" value="Cytochrome b5 type B"/>
    <property type="match status" value="1"/>
</dbReference>
<evidence type="ECO:0000256" key="5">
    <source>
        <dbReference type="ARBA" id="ARBA00022723"/>
    </source>
</evidence>
<keyword evidence="18" id="KW-1185">Reference proteome</keyword>
<keyword evidence="9 14" id="KW-0408">Iron</keyword>
<keyword evidence="2" id="KW-0813">Transport</keyword>
<comment type="subcellular location">
    <subcellularLocation>
        <location evidence="1">Endoplasmic reticulum membrane</location>
        <topology evidence="1">Single-pass membrane protein</topology>
        <orientation evidence="1">Cytoplasmic side</orientation>
    </subcellularLocation>
    <subcellularLocation>
        <location evidence="11">Microsome membrane</location>
        <topology evidence="11">Single-pass membrane protein</topology>
        <orientation evidence="11">Cytoplasmic side</orientation>
    </subcellularLocation>
</comment>
<evidence type="ECO:0000256" key="2">
    <source>
        <dbReference type="ARBA" id="ARBA00022448"/>
    </source>
</evidence>
<comment type="caution">
    <text evidence="17">The sequence shown here is derived from an EMBL/GenBank/DDBJ whole genome shotgun (WGS) entry which is preliminary data.</text>
</comment>
<evidence type="ECO:0000256" key="1">
    <source>
        <dbReference type="ARBA" id="ARBA00004131"/>
    </source>
</evidence>
<dbReference type="Gene3D" id="3.10.120.10">
    <property type="entry name" value="Cytochrome b5-like heme/steroid binding domain"/>
    <property type="match status" value="1"/>
</dbReference>
<dbReference type="InterPro" id="IPR050668">
    <property type="entry name" value="Cytochrome_b5"/>
</dbReference>
<evidence type="ECO:0000256" key="10">
    <source>
        <dbReference type="ARBA" id="ARBA00023136"/>
    </source>
</evidence>
<dbReference type="GO" id="GO:0046872">
    <property type="term" value="F:metal ion binding"/>
    <property type="evidence" value="ECO:0007669"/>
    <property type="project" value="UniProtKB-UniRule"/>
</dbReference>
<dbReference type="STRING" id="400727.A0A2T7NI85"/>
<evidence type="ECO:0000256" key="14">
    <source>
        <dbReference type="RuleBase" id="RU362121"/>
    </source>
</evidence>
<dbReference type="PROSITE" id="PS00191">
    <property type="entry name" value="CYTOCHROME_B5_1"/>
    <property type="match status" value="1"/>
</dbReference>
<evidence type="ECO:0000256" key="11">
    <source>
        <dbReference type="ARBA" id="ARBA00037877"/>
    </source>
</evidence>
<dbReference type="EMBL" id="PZQS01000012">
    <property type="protein sequence ID" value="PVD20889.1"/>
    <property type="molecule type" value="Genomic_DNA"/>
</dbReference>
<dbReference type="PANTHER" id="PTHR19359:SF150">
    <property type="entry name" value="CYTOCHROME B5"/>
    <property type="match status" value="1"/>
</dbReference>
<organism evidence="17 18">
    <name type="scientific">Pomacea canaliculata</name>
    <name type="common">Golden apple snail</name>
    <dbReference type="NCBI Taxonomy" id="400727"/>
    <lineage>
        <taxon>Eukaryota</taxon>
        <taxon>Metazoa</taxon>
        <taxon>Spiralia</taxon>
        <taxon>Lophotrochozoa</taxon>
        <taxon>Mollusca</taxon>
        <taxon>Gastropoda</taxon>
        <taxon>Caenogastropoda</taxon>
        <taxon>Architaenioglossa</taxon>
        <taxon>Ampullarioidea</taxon>
        <taxon>Ampullariidae</taxon>
        <taxon>Pomacea</taxon>
    </lineage>
</organism>
<proteinExistence type="inferred from homology"/>
<keyword evidence="5 14" id="KW-0479">Metal-binding</keyword>
<keyword evidence="7" id="KW-0492">Microsome</keyword>
<evidence type="ECO:0000256" key="3">
    <source>
        <dbReference type="ARBA" id="ARBA00022617"/>
    </source>
</evidence>
<dbReference type="PROSITE" id="PS50255">
    <property type="entry name" value="CYTOCHROME_B5_2"/>
    <property type="match status" value="1"/>
</dbReference>
<evidence type="ECO:0000313" key="17">
    <source>
        <dbReference type="EMBL" id="PVD20889.1"/>
    </source>
</evidence>
<comment type="similarity">
    <text evidence="12 14">Belongs to the cytochrome b5 family.</text>
</comment>
<dbReference type="PANTHER" id="PTHR19359">
    <property type="entry name" value="CYTOCHROME B5"/>
    <property type="match status" value="1"/>
</dbReference>
<dbReference type="GO" id="GO:0020037">
    <property type="term" value="F:heme binding"/>
    <property type="evidence" value="ECO:0007669"/>
    <property type="project" value="UniProtKB-UniRule"/>
</dbReference>
<evidence type="ECO:0000313" key="18">
    <source>
        <dbReference type="Proteomes" id="UP000245119"/>
    </source>
</evidence>
<protein>
    <recommendedName>
        <fullName evidence="13">Cytochrome b5</fullName>
    </recommendedName>
</protein>
<evidence type="ECO:0000256" key="12">
    <source>
        <dbReference type="ARBA" id="ARBA00038168"/>
    </source>
</evidence>
<evidence type="ECO:0000256" key="4">
    <source>
        <dbReference type="ARBA" id="ARBA00022692"/>
    </source>
</evidence>
<dbReference type="Pfam" id="PF00173">
    <property type="entry name" value="Cyt-b5"/>
    <property type="match status" value="1"/>
</dbReference>
<name>A0A2T7NI85_POMCA</name>
<sequence>MSNEQKVFRLTEIAERKDAKSAWIIIHNNVYDVTKFLDEHPGGEEVLLEQAGKDGTEAFEDVGHSADARELMKDYLIGQVHQDDRSDKSYKQNTGPTGREQKSSGGWTGWLIPLGIAFAAALAYRFLIASSSN</sequence>
<keyword evidence="14" id="KW-1133">Transmembrane helix</keyword>
<feature type="transmembrane region" description="Helical" evidence="14">
    <location>
        <begin position="107"/>
        <end position="127"/>
    </location>
</feature>
<evidence type="ECO:0000256" key="8">
    <source>
        <dbReference type="ARBA" id="ARBA00022982"/>
    </source>
</evidence>
<accession>A0A2T7NI85</accession>
<keyword evidence="8" id="KW-0249">Electron transport</keyword>
<evidence type="ECO:0000256" key="6">
    <source>
        <dbReference type="ARBA" id="ARBA00022824"/>
    </source>
</evidence>
<dbReference type="InterPro" id="IPR001199">
    <property type="entry name" value="Cyt_B5-like_heme/steroid-bd"/>
</dbReference>
<dbReference type="GO" id="GO:0005789">
    <property type="term" value="C:endoplasmic reticulum membrane"/>
    <property type="evidence" value="ECO:0007669"/>
    <property type="project" value="UniProtKB-SubCell"/>
</dbReference>
<dbReference type="OrthoDB" id="260519at2759"/>
<dbReference type="Proteomes" id="UP000245119">
    <property type="component" value="Linkage Group LG12"/>
</dbReference>
<dbReference type="OMA" id="FMFEHKS"/>
<evidence type="ECO:0000256" key="15">
    <source>
        <dbReference type="SAM" id="MobiDB-lite"/>
    </source>
</evidence>
<dbReference type="InterPro" id="IPR018506">
    <property type="entry name" value="Cyt_B5_heme-BS"/>
</dbReference>
<keyword evidence="10 14" id="KW-0472">Membrane</keyword>
<gene>
    <name evidence="17" type="ORF">C0Q70_19052</name>
</gene>
<dbReference type="PRINTS" id="PR00363">
    <property type="entry name" value="CYTOCHROMEB5"/>
</dbReference>
<evidence type="ECO:0000256" key="13">
    <source>
        <dbReference type="ARBA" id="ARBA00039806"/>
    </source>
</evidence>
<feature type="compositionally biased region" description="Basic and acidic residues" evidence="15">
    <location>
        <begin position="81"/>
        <end position="90"/>
    </location>
</feature>
<keyword evidence="6" id="KW-0256">Endoplasmic reticulum</keyword>
<dbReference type="SUPFAM" id="SSF55856">
    <property type="entry name" value="Cytochrome b5-like heme/steroid binding domain"/>
    <property type="match status" value="1"/>
</dbReference>